<sequence>MRFFEEQERARRTGQRLVVLFVALLVLLTLAVDAAAVVIMGFKQGHFNGLLSDPDVRVVLGGITITTLLVGTLGTVLRIQELSSQGGRAVALMMGER</sequence>
<name>A0A562QAV6_9PSED</name>
<comment type="caution">
    <text evidence="2">The sequence shown here is derived from an EMBL/GenBank/DDBJ whole genome shotgun (WGS) entry which is preliminary data.</text>
</comment>
<feature type="transmembrane region" description="Helical" evidence="1">
    <location>
        <begin position="58"/>
        <end position="79"/>
    </location>
</feature>
<accession>A0A562QAV6</accession>
<keyword evidence="1" id="KW-0812">Transmembrane</keyword>
<evidence type="ECO:0000256" key="1">
    <source>
        <dbReference type="SAM" id="Phobius"/>
    </source>
</evidence>
<evidence type="ECO:0000313" key="3">
    <source>
        <dbReference type="Proteomes" id="UP000316905"/>
    </source>
</evidence>
<evidence type="ECO:0000313" key="2">
    <source>
        <dbReference type="EMBL" id="TWI53878.1"/>
    </source>
</evidence>
<proteinExistence type="predicted"/>
<keyword evidence="3" id="KW-1185">Reference proteome</keyword>
<dbReference type="Proteomes" id="UP000316905">
    <property type="component" value="Unassembled WGS sequence"/>
</dbReference>
<dbReference type="EMBL" id="VLKY01000007">
    <property type="protein sequence ID" value="TWI53878.1"/>
    <property type="molecule type" value="Genomic_DNA"/>
</dbReference>
<keyword evidence="1" id="KW-1133">Transmembrane helix</keyword>
<dbReference type="RefSeq" id="WP_145142116.1">
    <property type="nucleotide sequence ID" value="NZ_VLKY01000007.1"/>
</dbReference>
<organism evidence="2 3">
    <name type="scientific">Pseudomonas duriflava</name>
    <dbReference type="NCBI Taxonomy" id="459528"/>
    <lineage>
        <taxon>Bacteria</taxon>
        <taxon>Pseudomonadati</taxon>
        <taxon>Pseudomonadota</taxon>
        <taxon>Gammaproteobacteria</taxon>
        <taxon>Pseudomonadales</taxon>
        <taxon>Pseudomonadaceae</taxon>
        <taxon>Pseudomonas</taxon>
    </lineage>
</organism>
<reference evidence="2 3" key="1">
    <citation type="journal article" date="2015" name="Stand. Genomic Sci.">
        <title>Genomic Encyclopedia of Bacterial and Archaeal Type Strains, Phase III: the genomes of soil and plant-associated and newly described type strains.</title>
        <authorList>
            <person name="Whitman W.B."/>
            <person name="Woyke T."/>
            <person name="Klenk H.P."/>
            <person name="Zhou Y."/>
            <person name="Lilburn T.G."/>
            <person name="Beck B.J."/>
            <person name="De Vos P."/>
            <person name="Vandamme P."/>
            <person name="Eisen J.A."/>
            <person name="Garrity G."/>
            <person name="Hugenholtz P."/>
            <person name="Kyrpides N.C."/>
        </authorList>
    </citation>
    <scope>NUCLEOTIDE SEQUENCE [LARGE SCALE GENOMIC DNA]</scope>
    <source>
        <strain evidence="2 3">CGMCC 1.6858</strain>
    </source>
</reference>
<keyword evidence="1" id="KW-0472">Membrane</keyword>
<dbReference type="AlphaFoldDB" id="A0A562QAV6"/>
<protein>
    <submittedName>
        <fullName evidence="2">Uncharacterized protein</fullName>
    </submittedName>
</protein>
<gene>
    <name evidence="2" type="ORF">IQ22_02489</name>
</gene>